<proteinExistence type="predicted"/>
<comment type="caution">
    <text evidence="2">The sequence shown here is derived from an EMBL/GenBank/DDBJ whole genome shotgun (WGS) entry which is preliminary data.</text>
</comment>
<name>A0ABQ9TL81_SAGOE</name>
<dbReference type="Proteomes" id="UP001266305">
    <property type="component" value="Unassembled WGS sequence"/>
</dbReference>
<evidence type="ECO:0000313" key="3">
    <source>
        <dbReference type="Proteomes" id="UP001266305"/>
    </source>
</evidence>
<evidence type="ECO:0000256" key="1">
    <source>
        <dbReference type="SAM" id="MobiDB-lite"/>
    </source>
</evidence>
<sequence length="264" mass="29089">MSHTSLHTHLTPPSTPTSHTSFHTHFTPTSHTSFHTHFTPTSHLLPHLPHPPHTSFHTHFTPTSFHLTPPSTLTPPDFGKCPRLRLFTQEYILALNELNAGMEVVKKFIQSMHGPTGHCPHPRVLPNLVAVCLAAIYSCYEEFINSRDNSPSLKEIRNGCQQPCDRKPTLPLRLLHPSPDLVSQEATLSEARLKSVVVASSEIHVEVERTSTAKPALTASAGNDSEPNLIDCLMVSPACSTMSIELGPQADRTLGCYVEILKLL</sequence>
<dbReference type="PANTHER" id="PTHR25480">
    <property type="entry name" value="LEUCINE-RICH REPEAT-CONTAINING PROTEIN 73"/>
    <property type="match status" value="1"/>
</dbReference>
<gene>
    <name evidence="2" type="ORF">P7K49_036819</name>
</gene>
<protein>
    <submittedName>
        <fullName evidence="2">Uncharacterized protein</fullName>
    </submittedName>
</protein>
<dbReference type="EMBL" id="JASSZA010000021">
    <property type="protein sequence ID" value="KAK2085519.1"/>
    <property type="molecule type" value="Genomic_DNA"/>
</dbReference>
<feature type="region of interest" description="Disordered" evidence="1">
    <location>
        <begin position="1"/>
        <end position="26"/>
    </location>
</feature>
<reference evidence="2 3" key="1">
    <citation type="submission" date="2023-05" db="EMBL/GenBank/DDBJ databases">
        <title>B98-5 Cell Line De Novo Hybrid Assembly: An Optical Mapping Approach.</title>
        <authorList>
            <person name="Kananen K."/>
            <person name="Auerbach J.A."/>
            <person name="Kautto E."/>
            <person name="Blachly J.S."/>
        </authorList>
    </citation>
    <scope>NUCLEOTIDE SEQUENCE [LARGE SCALE GENOMIC DNA]</scope>
    <source>
        <strain evidence="2">B95-8</strain>
        <tissue evidence="2">Cell line</tissue>
    </source>
</reference>
<accession>A0ABQ9TL81</accession>
<organism evidence="2 3">
    <name type="scientific">Saguinus oedipus</name>
    <name type="common">Cotton-top tamarin</name>
    <name type="synonym">Oedipomidas oedipus</name>
    <dbReference type="NCBI Taxonomy" id="9490"/>
    <lineage>
        <taxon>Eukaryota</taxon>
        <taxon>Metazoa</taxon>
        <taxon>Chordata</taxon>
        <taxon>Craniata</taxon>
        <taxon>Vertebrata</taxon>
        <taxon>Euteleostomi</taxon>
        <taxon>Mammalia</taxon>
        <taxon>Eutheria</taxon>
        <taxon>Euarchontoglires</taxon>
        <taxon>Primates</taxon>
        <taxon>Haplorrhini</taxon>
        <taxon>Platyrrhini</taxon>
        <taxon>Cebidae</taxon>
        <taxon>Callitrichinae</taxon>
        <taxon>Saguinus</taxon>
    </lineage>
</organism>
<keyword evidence="3" id="KW-1185">Reference proteome</keyword>
<dbReference type="PANTHER" id="PTHR25480:SF0">
    <property type="entry name" value="C-MAF-INDUCING PROTEIN"/>
    <property type="match status" value="1"/>
</dbReference>
<dbReference type="InterPro" id="IPR052813">
    <property type="entry name" value="CMIP"/>
</dbReference>
<evidence type="ECO:0000313" key="2">
    <source>
        <dbReference type="EMBL" id="KAK2085519.1"/>
    </source>
</evidence>